<dbReference type="GO" id="GO:0048188">
    <property type="term" value="C:Set1C/COMPASS complex"/>
    <property type="evidence" value="ECO:0007669"/>
    <property type="project" value="InterPro"/>
</dbReference>
<evidence type="ECO:0000256" key="6">
    <source>
        <dbReference type="SAM" id="MobiDB-lite"/>
    </source>
</evidence>
<dbReference type="Gene3D" id="3.30.40.10">
    <property type="entry name" value="Zinc/RING finger domain, C3HC4 (zinc finger)"/>
    <property type="match status" value="1"/>
</dbReference>
<proteinExistence type="predicted"/>
<keyword evidence="2" id="KW-0479">Metal-binding</keyword>
<feature type="compositionally biased region" description="Basic residues" evidence="6">
    <location>
        <begin position="94"/>
        <end position="103"/>
    </location>
</feature>
<dbReference type="GO" id="GO:0045893">
    <property type="term" value="P:positive regulation of DNA-templated transcription"/>
    <property type="evidence" value="ECO:0007669"/>
    <property type="project" value="TreeGrafter"/>
</dbReference>
<dbReference type="AlphaFoldDB" id="A0A4U5LTF3"/>
<dbReference type="OrthoDB" id="436852at2759"/>
<dbReference type="InterPro" id="IPR001965">
    <property type="entry name" value="Znf_PHD"/>
</dbReference>
<name>A0A4U5LTF3_STECR</name>
<sequence length="119" mass="14020">MSKQEENASPPNWTRYQDPYIYCYCRRQDDGKLSVQCGKCELWFHGACVGYTLKHNKTKKDFYCEPCKLKLGIPTRRFEYDAVEPEEFVRKPNRAKSMMRAKSKIPAVGQKRAKSRARF</sequence>
<evidence type="ECO:0000256" key="4">
    <source>
        <dbReference type="ARBA" id="ARBA00022833"/>
    </source>
</evidence>
<dbReference type="Proteomes" id="UP000298663">
    <property type="component" value="Unassembled WGS sequence"/>
</dbReference>
<keyword evidence="9" id="KW-1185">Reference proteome</keyword>
<dbReference type="InterPro" id="IPR037869">
    <property type="entry name" value="Spp1/CFP1"/>
</dbReference>
<keyword evidence="3" id="KW-0863">Zinc-finger</keyword>
<dbReference type="InterPro" id="IPR013083">
    <property type="entry name" value="Znf_RING/FYVE/PHD"/>
</dbReference>
<dbReference type="STRING" id="34508.A0A4U5LTF3"/>
<dbReference type="GO" id="GO:0008270">
    <property type="term" value="F:zinc ion binding"/>
    <property type="evidence" value="ECO:0007669"/>
    <property type="project" value="UniProtKB-KW"/>
</dbReference>
<evidence type="ECO:0000313" key="8">
    <source>
        <dbReference type="EMBL" id="TKR59346.1"/>
    </source>
</evidence>
<dbReference type="SMART" id="SM00249">
    <property type="entry name" value="PHD"/>
    <property type="match status" value="1"/>
</dbReference>
<dbReference type="PROSITE" id="PS01359">
    <property type="entry name" value="ZF_PHD_1"/>
    <property type="match status" value="1"/>
</dbReference>
<comment type="subcellular location">
    <subcellularLocation>
        <location evidence="1">Nucleus</location>
    </subcellularLocation>
</comment>
<comment type="caution">
    <text evidence="8">The sequence shown here is derived from an EMBL/GenBank/DDBJ whole genome shotgun (WGS) entry which is preliminary data.</text>
</comment>
<dbReference type="PANTHER" id="PTHR46174">
    <property type="entry name" value="CXXC-TYPE ZINC FINGER PROTEIN 1"/>
    <property type="match status" value="1"/>
</dbReference>
<feature type="domain" description="Zinc finger PHD-type" evidence="7">
    <location>
        <begin position="22"/>
        <end position="68"/>
    </location>
</feature>
<keyword evidence="4" id="KW-0862">Zinc</keyword>
<reference evidence="8 9" key="1">
    <citation type="journal article" date="2015" name="Genome Biol.">
        <title>Comparative genomics of Steinernema reveals deeply conserved gene regulatory networks.</title>
        <authorList>
            <person name="Dillman A.R."/>
            <person name="Macchietto M."/>
            <person name="Porter C.F."/>
            <person name="Rogers A."/>
            <person name="Williams B."/>
            <person name="Antoshechkin I."/>
            <person name="Lee M.M."/>
            <person name="Goodwin Z."/>
            <person name="Lu X."/>
            <person name="Lewis E.E."/>
            <person name="Goodrich-Blair H."/>
            <person name="Stock S.P."/>
            <person name="Adams B.J."/>
            <person name="Sternberg P.W."/>
            <person name="Mortazavi A."/>
        </authorList>
    </citation>
    <scope>NUCLEOTIDE SEQUENCE [LARGE SCALE GENOMIC DNA]</scope>
    <source>
        <strain evidence="8 9">ALL</strain>
    </source>
</reference>
<evidence type="ECO:0000256" key="5">
    <source>
        <dbReference type="ARBA" id="ARBA00023242"/>
    </source>
</evidence>
<evidence type="ECO:0000259" key="7">
    <source>
        <dbReference type="SMART" id="SM00249"/>
    </source>
</evidence>
<evidence type="ECO:0000313" key="9">
    <source>
        <dbReference type="Proteomes" id="UP000298663"/>
    </source>
</evidence>
<dbReference type="EMBL" id="AZBU02000012">
    <property type="protein sequence ID" value="TKR59346.1"/>
    <property type="molecule type" value="Genomic_DNA"/>
</dbReference>
<keyword evidence="5" id="KW-0539">Nucleus</keyword>
<dbReference type="SUPFAM" id="SSF57903">
    <property type="entry name" value="FYVE/PHD zinc finger"/>
    <property type="match status" value="1"/>
</dbReference>
<accession>A0A4U5LTF3</accession>
<evidence type="ECO:0000256" key="1">
    <source>
        <dbReference type="ARBA" id="ARBA00004123"/>
    </source>
</evidence>
<dbReference type="PANTHER" id="PTHR46174:SF1">
    <property type="entry name" value="CXXC-TYPE ZINC FINGER PROTEIN 1"/>
    <property type="match status" value="1"/>
</dbReference>
<dbReference type="InterPro" id="IPR019786">
    <property type="entry name" value="Zinc_finger_PHD-type_CS"/>
</dbReference>
<gene>
    <name evidence="8" type="ORF">L596_029032</name>
</gene>
<feature type="region of interest" description="Disordered" evidence="6">
    <location>
        <begin position="94"/>
        <end position="119"/>
    </location>
</feature>
<organism evidence="8 9">
    <name type="scientific">Steinernema carpocapsae</name>
    <name type="common">Entomopathogenic nematode</name>
    <dbReference type="NCBI Taxonomy" id="34508"/>
    <lineage>
        <taxon>Eukaryota</taxon>
        <taxon>Metazoa</taxon>
        <taxon>Ecdysozoa</taxon>
        <taxon>Nematoda</taxon>
        <taxon>Chromadorea</taxon>
        <taxon>Rhabditida</taxon>
        <taxon>Tylenchina</taxon>
        <taxon>Panagrolaimomorpha</taxon>
        <taxon>Strongyloidoidea</taxon>
        <taxon>Steinernematidae</taxon>
        <taxon>Steinernema</taxon>
    </lineage>
</organism>
<dbReference type="Pfam" id="PF00628">
    <property type="entry name" value="PHD"/>
    <property type="match status" value="1"/>
</dbReference>
<protein>
    <recommendedName>
        <fullName evidence="7">Zinc finger PHD-type domain-containing protein</fullName>
    </recommendedName>
</protein>
<evidence type="ECO:0000256" key="2">
    <source>
        <dbReference type="ARBA" id="ARBA00022723"/>
    </source>
</evidence>
<reference evidence="8 9" key="2">
    <citation type="journal article" date="2019" name="G3 (Bethesda)">
        <title>Hybrid Assembly of the Genome of the Entomopathogenic Nematode Steinernema carpocapsae Identifies the X-Chromosome.</title>
        <authorList>
            <person name="Serra L."/>
            <person name="Macchietto M."/>
            <person name="Macias-Munoz A."/>
            <person name="McGill C.J."/>
            <person name="Rodriguez I.M."/>
            <person name="Rodriguez B."/>
            <person name="Murad R."/>
            <person name="Mortazavi A."/>
        </authorList>
    </citation>
    <scope>NUCLEOTIDE SEQUENCE [LARGE SCALE GENOMIC DNA]</scope>
    <source>
        <strain evidence="8 9">ALL</strain>
    </source>
</reference>
<dbReference type="InterPro" id="IPR019787">
    <property type="entry name" value="Znf_PHD-finger"/>
</dbReference>
<dbReference type="InterPro" id="IPR011011">
    <property type="entry name" value="Znf_FYVE_PHD"/>
</dbReference>
<evidence type="ECO:0000256" key="3">
    <source>
        <dbReference type="ARBA" id="ARBA00022771"/>
    </source>
</evidence>